<organism evidence="3 4">
    <name type="scientific">Candidatus Desulfatibia vada</name>
    <dbReference type="NCBI Taxonomy" id="2841696"/>
    <lineage>
        <taxon>Bacteria</taxon>
        <taxon>Pseudomonadati</taxon>
        <taxon>Thermodesulfobacteriota</taxon>
        <taxon>Desulfobacteria</taxon>
        <taxon>Desulfobacterales</taxon>
        <taxon>Desulfobacterales incertae sedis</taxon>
        <taxon>Candidatus Desulfatibia</taxon>
    </lineage>
</organism>
<proteinExistence type="predicted"/>
<keyword evidence="1" id="KW-0560">Oxidoreductase</keyword>
<dbReference type="Pfam" id="PF01558">
    <property type="entry name" value="POR"/>
    <property type="match status" value="1"/>
</dbReference>
<dbReference type="Gene3D" id="3.40.920.10">
    <property type="entry name" value="Pyruvate-ferredoxin oxidoreductase, PFOR, domain III"/>
    <property type="match status" value="1"/>
</dbReference>
<evidence type="ECO:0000256" key="1">
    <source>
        <dbReference type="ARBA" id="ARBA00023002"/>
    </source>
</evidence>
<dbReference type="GO" id="GO:0016903">
    <property type="term" value="F:oxidoreductase activity, acting on the aldehyde or oxo group of donors"/>
    <property type="evidence" value="ECO:0007669"/>
    <property type="project" value="InterPro"/>
</dbReference>
<sequence length="181" mass="20135">MERCRLVFSGSGGQGVITASIILAEAAVLHESMTAVQSQYYGPEARGGATRSDVIISYTQINYPKVIQPNVLICLTQQAYDKFYPIIRPGGLLITDSRFVKIQKKVDARHKELPMYRTVMDQIGKPIVFNICMLGAVTMLADLVKPESIMKVLETRIPSGFLEMNSRALDLGFKLAEEYKS</sequence>
<dbReference type="PANTHER" id="PTHR42730:SF1">
    <property type="entry name" value="2-OXOGLUTARATE SYNTHASE SUBUNIT KORC"/>
    <property type="match status" value="1"/>
</dbReference>
<dbReference type="EMBL" id="JACNIG010000152">
    <property type="protein sequence ID" value="MBC8431526.1"/>
    <property type="molecule type" value="Genomic_DNA"/>
</dbReference>
<gene>
    <name evidence="3" type="ORF">H8D96_06360</name>
</gene>
<name>A0A8J6TLL1_9BACT</name>
<dbReference type="SUPFAM" id="SSF53323">
    <property type="entry name" value="Pyruvate-ferredoxin oxidoreductase, PFOR, domain III"/>
    <property type="match status" value="1"/>
</dbReference>
<dbReference type="InterPro" id="IPR019752">
    <property type="entry name" value="Pyrv/ketoisovalerate_OxRed_cat"/>
</dbReference>
<protein>
    <submittedName>
        <fullName evidence="3">2-oxoacid:acceptor oxidoreductase family protein</fullName>
    </submittedName>
</protein>
<comment type="caution">
    <text evidence="3">The sequence shown here is derived from an EMBL/GenBank/DDBJ whole genome shotgun (WGS) entry which is preliminary data.</text>
</comment>
<accession>A0A8J6TLL1</accession>
<dbReference type="Proteomes" id="UP000605201">
    <property type="component" value="Unassembled WGS sequence"/>
</dbReference>
<dbReference type="InterPro" id="IPR002869">
    <property type="entry name" value="Pyrv_flavodox_OxRed_cen"/>
</dbReference>
<evidence type="ECO:0000259" key="2">
    <source>
        <dbReference type="Pfam" id="PF01558"/>
    </source>
</evidence>
<reference evidence="3 4" key="1">
    <citation type="submission" date="2020-08" db="EMBL/GenBank/DDBJ databases">
        <title>Bridging the membrane lipid divide: bacteria of the FCB group superphylum have the potential to synthesize archaeal ether lipids.</title>
        <authorList>
            <person name="Villanueva L."/>
            <person name="Von Meijenfeldt F.A.B."/>
            <person name="Westbye A.B."/>
            <person name="Yadav S."/>
            <person name="Hopmans E.C."/>
            <person name="Dutilh B.E."/>
            <person name="Sinninghe Damste J.S."/>
        </authorList>
    </citation>
    <scope>NUCLEOTIDE SEQUENCE [LARGE SCALE GENOMIC DNA]</scope>
    <source>
        <strain evidence="3">NIOZ-UU17</strain>
    </source>
</reference>
<dbReference type="AlphaFoldDB" id="A0A8J6TLL1"/>
<feature type="domain" description="Pyruvate/ketoisovalerate oxidoreductase catalytic" evidence="2">
    <location>
        <begin position="12"/>
        <end position="173"/>
    </location>
</feature>
<dbReference type="PANTHER" id="PTHR42730">
    <property type="entry name" value="2-OXOGLUTARATE SYNTHASE SUBUNIT KORC"/>
    <property type="match status" value="1"/>
</dbReference>
<evidence type="ECO:0000313" key="4">
    <source>
        <dbReference type="Proteomes" id="UP000605201"/>
    </source>
</evidence>
<dbReference type="InterPro" id="IPR052554">
    <property type="entry name" value="2-oxoglutarate_synth_KorC"/>
</dbReference>
<evidence type="ECO:0000313" key="3">
    <source>
        <dbReference type="EMBL" id="MBC8431526.1"/>
    </source>
</evidence>